<feature type="domain" description="PiggyBac transposable element-derived protein" evidence="1">
    <location>
        <begin position="6"/>
        <end position="162"/>
    </location>
</feature>
<dbReference type="PANTHER" id="PTHR46599:SF6">
    <property type="entry name" value="DUAL SPECIFICITY PHOSPHATASE 26"/>
    <property type="match status" value="1"/>
</dbReference>
<protein>
    <recommendedName>
        <fullName evidence="1">PiggyBac transposable element-derived protein domain-containing protein</fullName>
    </recommendedName>
</protein>
<evidence type="ECO:0000313" key="2">
    <source>
        <dbReference type="EMBL" id="KAJ8896070.1"/>
    </source>
</evidence>
<gene>
    <name evidence="2" type="ORF">PR048_001412</name>
</gene>
<dbReference type="Pfam" id="PF13843">
    <property type="entry name" value="DDE_Tnp_1_7"/>
    <property type="match status" value="1"/>
</dbReference>
<dbReference type="PANTHER" id="PTHR46599">
    <property type="entry name" value="PIGGYBAC TRANSPOSABLE ELEMENT-DERIVED PROTEIN 4"/>
    <property type="match status" value="1"/>
</dbReference>
<evidence type="ECO:0000259" key="1">
    <source>
        <dbReference type="Pfam" id="PF13843"/>
    </source>
</evidence>
<evidence type="ECO:0000313" key="3">
    <source>
        <dbReference type="Proteomes" id="UP001159363"/>
    </source>
</evidence>
<organism evidence="2 3">
    <name type="scientific">Dryococelus australis</name>
    <dbReference type="NCBI Taxonomy" id="614101"/>
    <lineage>
        <taxon>Eukaryota</taxon>
        <taxon>Metazoa</taxon>
        <taxon>Ecdysozoa</taxon>
        <taxon>Arthropoda</taxon>
        <taxon>Hexapoda</taxon>
        <taxon>Insecta</taxon>
        <taxon>Pterygota</taxon>
        <taxon>Neoptera</taxon>
        <taxon>Polyneoptera</taxon>
        <taxon>Phasmatodea</taxon>
        <taxon>Verophasmatodea</taxon>
        <taxon>Anareolatae</taxon>
        <taxon>Phasmatidae</taxon>
        <taxon>Eurycanthinae</taxon>
        <taxon>Dryococelus</taxon>
    </lineage>
</organism>
<name>A0ABQ9IH99_9NEOP</name>
<dbReference type="EMBL" id="JARBHB010000001">
    <property type="protein sequence ID" value="KAJ8896070.1"/>
    <property type="molecule type" value="Genomic_DNA"/>
</dbReference>
<comment type="caution">
    <text evidence="2">The sequence shown here is derived from an EMBL/GenBank/DDBJ whole genome shotgun (WGS) entry which is preliminary data.</text>
</comment>
<dbReference type="Proteomes" id="UP001159363">
    <property type="component" value="Chromosome 1"/>
</dbReference>
<dbReference type="InterPro" id="IPR029526">
    <property type="entry name" value="PGBD"/>
</dbReference>
<keyword evidence="3" id="KW-1185">Reference proteome</keyword>
<sequence>MTLSDEERKLTKPTQSVLRLAAPMSANKRNITADNWFSSVELVRELGRRKFAYTGTLKKNKREVPKQFLPDKTREVGSSMYGFADDMTLLSHVPKKSKSTLLVSSMHHSKYTDATNNKPEIIFFYNAIKSGVDATDQKCANYSPNRRTRRWSPAIFYCMESIIRVYADTIHTDVHGTSTLARFDFIKLLANSLIKKHKTKRQQITILPSEIRKIITDTFPGYGQDGGRKTEQTDRLDKRKACRYCPYEKHKMTNYKCIKCETPNCFECSKKLCIDCVNKLYITVLSGNRMLAFATCRMEDIRLLMAM</sequence>
<proteinExistence type="predicted"/>
<accession>A0ABQ9IH99</accession>
<reference evidence="2 3" key="1">
    <citation type="submission" date="2023-02" db="EMBL/GenBank/DDBJ databases">
        <title>LHISI_Scaffold_Assembly.</title>
        <authorList>
            <person name="Stuart O.P."/>
            <person name="Cleave R."/>
            <person name="Magrath M.J.L."/>
            <person name="Mikheyev A.S."/>
        </authorList>
    </citation>
    <scope>NUCLEOTIDE SEQUENCE [LARGE SCALE GENOMIC DNA]</scope>
    <source>
        <strain evidence="2">Daus_M_001</strain>
        <tissue evidence="2">Leg muscle</tissue>
    </source>
</reference>